<feature type="compositionally biased region" description="Polar residues" evidence="2">
    <location>
        <begin position="10"/>
        <end position="21"/>
    </location>
</feature>
<dbReference type="Proteomes" id="UP001190700">
    <property type="component" value="Unassembled WGS sequence"/>
</dbReference>
<feature type="compositionally biased region" description="Low complexity" evidence="2">
    <location>
        <begin position="410"/>
        <end position="420"/>
    </location>
</feature>
<feature type="compositionally biased region" description="Low complexity" evidence="2">
    <location>
        <begin position="22"/>
        <end position="31"/>
    </location>
</feature>
<feature type="region of interest" description="Disordered" evidence="2">
    <location>
        <begin position="1"/>
        <end position="32"/>
    </location>
</feature>
<comment type="caution">
    <text evidence="3">The sequence shown here is derived from an EMBL/GenBank/DDBJ whole genome shotgun (WGS) entry which is preliminary data.</text>
</comment>
<feature type="region of interest" description="Disordered" evidence="2">
    <location>
        <begin position="502"/>
        <end position="537"/>
    </location>
</feature>
<sequence>MAHGAICRDPTQQAPIINNTTPADDFSLSSPAAPPSLPEASVYYGLHTFYALDTFYGARSGVEEELMEGRQLSPARSPEAHTANAASLSSRRNTELFVGLDASSADAASADMMNRRHLGEGLPLPAHGGTAWGNAKHTAQPSDAGALLTLPFILAQRFSAATPFDLANKTLIFHRRGDVAYRVCLEEHAGDTQAAGATAAVEAAVSNSPSANRWVLGPLAGEDDGEVLVQLNAPFPFFSERHTRVRVEAAGRLTFGSGVKDPGGLDGHVAVPSISALFRSQLTASHGGVTVWYEEVDLGSEEARLLVTWQLRGSAAGSKGSTVQAALYFTSGRIQLSWGDVDVAGAEEAVVGVSHGTAVPPHLLEYDLSTSPSCAAAPDLGVNLFTDGESAAKGDNEEGFTGATAGGVGTEAISREGSGAQRRRRSRAAERDSRAERQKAAASAATAKAEKSAFKELFWGLGEARPTPFATSSSVLDGAAVLHSVHERARRLIVRAEQLADEAAGPAGQSQVPEEEQARRESLYRGGPAGAGAARQEPGSDAFYYPYGVQREVPEAVVTDGGWELCYDGLDPFAAAGSYLDGCHGEHVLLAARSSLLAHSPLALLAAGRRADALQETTSLDEAVPHNGAFWYHVRGHSMGFAPTSAVSLHPGDLRQLYTRCEARLSWWLKELGEVSAGGRAGCTWWNDHSLEWRKVAYHRSDQLHLPADAGIGGALSTKEIQLLAAARFSAASAYFRTSATSSGNIIYGTGRNSYGQLADGTTTNRYQPVQVMTAYDIVNAAGGYKHSAFVSSGLQETPARCSPGPIMSLFLQETPVRCSPD</sequence>
<feature type="repeat" description="RCC1" evidence="1">
    <location>
        <begin position="745"/>
        <end position="794"/>
    </location>
</feature>
<accession>A0AAE0FZS4</accession>
<dbReference type="EMBL" id="LGRX02011410">
    <property type="protein sequence ID" value="KAK3268994.1"/>
    <property type="molecule type" value="Genomic_DNA"/>
</dbReference>
<feature type="region of interest" description="Disordered" evidence="2">
    <location>
        <begin position="392"/>
        <end position="438"/>
    </location>
</feature>
<dbReference type="InterPro" id="IPR000408">
    <property type="entry name" value="Reg_chr_condens"/>
</dbReference>
<evidence type="ECO:0000256" key="2">
    <source>
        <dbReference type="SAM" id="MobiDB-lite"/>
    </source>
</evidence>
<dbReference type="Pfam" id="PF00415">
    <property type="entry name" value="RCC1"/>
    <property type="match status" value="1"/>
</dbReference>
<proteinExistence type="predicted"/>
<organism evidence="3 4">
    <name type="scientific">Cymbomonas tetramitiformis</name>
    <dbReference type="NCBI Taxonomy" id="36881"/>
    <lineage>
        <taxon>Eukaryota</taxon>
        <taxon>Viridiplantae</taxon>
        <taxon>Chlorophyta</taxon>
        <taxon>Pyramimonadophyceae</taxon>
        <taxon>Pyramimonadales</taxon>
        <taxon>Pyramimonadaceae</taxon>
        <taxon>Cymbomonas</taxon>
    </lineage>
</organism>
<feature type="non-terminal residue" evidence="3">
    <location>
        <position position="822"/>
    </location>
</feature>
<dbReference type="SUPFAM" id="SSF50985">
    <property type="entry name" value="RCC1/BLIP-II"/>
    <property type="match status" value="1"/>
</dbReference>
<reference evidence="3 4" key="1">
    <citation type="journal article" date="2015" name="Genome Biol. Evol.">
        <title>Comparative Genomics of a Bacterivorous Green Alga Reveals Evolutionary Causalities and Consequences of Phago-Mixotrophic Mode of Nutrition.</title>
        <authorList>
            <person name="Burns J.A."/>
            <person name="Paasch A."/>
            <person name="Narechania A."/>
            <person name="Kim E."/>
        </authorList>
    </citation>
    <scope>NUCLEOTIDE SEQUENCE [LARGE SCALE GENOMIC DNA]</scope>
    <source>
        <strain evidence="3 4">PLY_AMNH</strain>
    </source>
</reference>
<dbReference type="AlphaFoldDB" id="A0AAE0FZS4"/>
<evidence type="ECO:0000313" key="3">
    <source>
        <dbReference type="EMBL" id="KAK3268994.1"/>
    </source>
</evidence>
<evidence type="ECO:0000313" key="4">
    <source>
        <dbReference type="Proteomes" id="UP001190700"/>
    </source>
</evidence>
<dbReference type="InterPro" id="IPR009091">
    <property type="entry name" value="RCC1/BLIP-II"/>
</dbReference>
<feature type="region of interest" description="Disordered" evidence="2">
    <location>
        <begin position="68"/>
        <end position="88"/>
    </location>
</feature>
<keyword evidence="4" id="KW-1185">Reference proteome</keyword>
<protein>
    <submittedName>
        <fullName evidence="3">Uncharacterized protein</fullName>
    </submittedName>
</protein>
<evidence type="ECO:0000256" key="1">
    <source>
        <dbReference type="PROSITE-ProRule" id="PRU00235"/>
    </source>
</evidence>
<name>A0AAE0FZS4_9CHLO</name>
<gene>
    <name evidence="3" type="ORF">CYMTET_22532</name>
</gene>
<dbReference type="PROSITE" id="PS50012">
    <property type="entry name" value="RCC1_3"/>
    <property type="match status" value="1"/>
</dbReference>
<dbReference type="Gene3D" id="2.130.10.30">
    <property type="entry name" value="Regulator of chromosome condensation 1/beta-lactamase-inhibitor protein II"/>
    <property type="match status" value="1"/>
</dbReference>
<feature type="compositionally biased region" description="Basic and acidic residues" evidence="2">
    <location>
        <begin position="427"/>
        <end position="438"/>
    </location>
</feature>